<dbReference type="GO" id="GO:0004519">
    <property type="term" value="F:endonuclease activity"/>
    <property type="evidence" value="ECO:0007669"/>
    <property type="project" value="UniProtKB-KW"/>
</dbReference>
<evidence type="ECO:0000256" key="6">
    <source>
        <dbReference type="ARBA" id="ARBA00029466"/>
    </source>
</evidence>
<dbReference type="CDD" id="cd00221">
    <property type="entry name" value="Vsr"/>
    <property type="match status" value="1"/>
</dbReference>
<protein>
    <submittedName>
        <fullName evidence="7">Vsr domain protein T:G mismatch repair endonuclease</fullName>
    </submittedName>
</protein>
<comment type="caution">
    <text evidence="7">The sequence shown here is derived from an EMBL/GenBank/DDBJ whole genome shotgun (WGS) entry which is preliminary data.</text>
</comment>
<evidence type="ECO:0000256" key="5">
    <source>
        <dbReference type="ARBA" id="ARBA00023204"/>
    </source>
</evidence>
<keyword evidence="3" id="KW-0227">DNA damage</keyword>
<sequence length="121" mass="14620">MSRVKSKNTLPERLLFKELKSKGLIFKRHYDILGKPDIALVKEKVVVFVDGEFWHGRNFKEWKGSLSEFWFKKISSNIERDRKNRKTLRLKGWKVVRLWDKPILKDLKRETNKIIRCLHNN</sequence>
<dbReference type="Gene3D" id="3.40.960.10">
    <property type="entry name" value="VSR Endonuclease"/>
    <property type="match status" value="1"/>
</dbReference>
<evidence type="ECO:0000313" key="7">
    <source>
        <dbReference type="EMBL" id="KKQ92226.1"/>
    </source>
</evidence>
<evidence type="ECO:0000256" key="4">
    <source>
        <dbReference type="ARBA" id="ARBA00022801"/>
    </source>
</evidence>
<reference evidence="7 8" key="1">
    <citation type="journal article" date="2015" name="Nature">
        <title>rRNA introns, odd ribosomes, and small enigmatic genomes across a large radiation of phyla.</title>
        <authorList>
            <person name="Brown C.T."/>
            <person name="Hug L.A."/>
            <person name="Thomas B.C."/>
            <person name="Sharon I."/>
            <person name="Castelle C.J."/>
            <person name="Singh A."/>
            <person name="Wilkins M.J."/>
            <person name="Williams K.H."/>
            <person name="Banfield J.F."/>
        </authorList>
    </citation>
    <scope>NUCLEOTIDE SEQUENCE [LARGE SCALE GENOMIC DNA]</scope>
</reference>
<dbReference type="GO" id="GO:0006298">
    <property type="term" value="P:mismatch repair"/>
    <property type="evidence" value="ECO:0007669"/>
    <property type="project" value="InterPro"/>
</dbReference>
<dbReference type="PATRIC" id="fig|1618572.3.peg.688"/>
<accession>A0A0G0PSA4</accession>
<dbReference type="Pfam" id="PF03852">
    <property type="entry name" value="Vsr"/>
    <property type="match status" value="1"/>
</dbReference>
<dbReference type="InterPro" id="IPR004603">
    <property type="entry name" value="DNA_mismatch_endonuc_vsr"/>
</dbReference>
<dbReference type="InterPro" id="IPR011335">
    <property type="entry name" value="Restrct_endonuc-II-like"/>
</dbReference>
<evidence type="ECO:0000256" key="2">
    <source>
        <dbReference type="ARBA" id="ARBA00022759"/>
    </source>
</evidence>
<comment type="similarity">
    <text evidence="6">Belongs to the Vsr family.</text>
</comment>
<dbReference type="SUPFAM" id="SSF52980">
    <property type="entry name" value="Restriction endonuclease-like"/>
    <property type="match status" value="1"/>
</dbReference>
<gene>
    <name evidence="7" type="ORF">UT17_C0003G0249</name>
</gene>
<keyword evidence="1" id="KW-0540">Nuclease</keyword>
<evidence type="ECO:0000313" key="8">
    <source>
        <dbReference type="Proteomes" id="UP000034774"/>
    </source>
</evidence>
<evidence type="ECO:0000256" key="1">
    <source>
        <dbReference type="ARBA" id="ARBA00022722"/>
    </source>
</evidence>
<dbReference type="Proteomes" id="UP000034774">
    <property type="component" value="Unassembled WGS sequence"/>
</dbReference>
<proteinExistence type="inferred from homology"/>
<name>A0A0G0PSA4_9BACT</name>
<dbReference type="GO" id="GO:0016787">
    <property type="term" value="F:hydrolase activity"/>
    <property type="evidence" value="ECO:0007669"/>
    <property type="project" value="UniProtKB-KW"/>
</dbReference>
<dbReference type="AlphaFoldDB" id="A0A0G0PSA4"/>
<evidence type="ECO:0000256" key="3">
    <source>
        <dbReference type="ARBA" id="ARBA00022763"/>
    </source>
</evidence>
<keyword evidence="4" id="KW-0378">Hydrolase</keyword>
<dbReference type="EMBL" id="LBVU01000003">
    <property type="protein sequence ID" value="KKQ92226.1"/>
    <property type="molecule type" value="Genomic_DNA"/>
</dbReference>
<keyword evidence="5" id="KW-0234">DNA repair</keyword>
<keyword evidence="2 7" id="KW-0255">Endonuclease</keyword>
<organism evidence="7 8">
    <name type="scientific">Candidatus Woesebacteria bacterium GW2011_GWB1_39_10</name>
    <dbReference type="NCBI Taxonomy" id="1618572"/>
    <lineage>
        <taxon>Bacteria</taxon>
        <taxon>Candidatus Woeseibacteriota</taxon>
    </lineage>
</organism>